<dbReference type="EMBL" id="JAGGLG010000011">
    <property type="protein sequence ID" value="MBP2018307.1"/>
    <property type="molecule type" value="Genomic_DNA"/>
</dbReference>
<evidence type="ECO:0000313" key="1">
    <source>
        <dbReference type="EMBL" id="MBP2018307.1"/>
    </source>
</evidence>
<protein>
    <submittedName>
        <fullName evidence="1">Uncharacterized protein</fullName>
    </submittedName>
</protein>
<name>A0ABS4JRZ5_9FIRM</name>
<proteinExistence type="predicted"/>
<dbReference type="RefSeq" id="WP_209466435.1">
    <property type="nucleotide sequence ID" value="NZ_JAGGLG010000011.1"/>
</dbReference>
<gene>
    <name evidence="1" type="ORF">J2Z79_001708</name>
</gene>
<keyword evidence="2" id="KW-1185">Reference proteome</keyword>
<comment type="caution">
    <text evidence="1">The sequence shown here is derived from an EMBL/GenBank/DDBJ whole genome shotgun (WGS) entry which is preliminary data.</text>
</comment>
<sequence>MRCPNCGGRSIGRVGSEQYYCWDCCVEFNTARGAVRIYHLDPGGDLVAAEDYQGEAASVLTGPTHERRR</sequence>
<reference evidence="1 2" key="1">
    <citation type="submission" date="2021-03" db="EMBL/GenBank/DDBJ databases">
        <title>Genomic Encyclopedia of Type Strains, Phase IV (KMG-IV): sequencing the most valuable type-strain genomes for metagenomic binning, comparative biology and taxonomic classification.</title>
        <authorList>
            <person name="Goeker M."/>
        </authorList>
    </citation>
    <scope>NUCLEOTIDE SEQUENCE [LARGE SCALE GENOMIC DNA]</scope>
    <source>
        <strain evidence="1 2">DSM 27138</strain>
    </source>
</reference>
<dbReference type="Proteomes" id="UP001519289">
    <property type="component" value="Unassembled WGS sequence"/>
</dbReference>
<evidence type="ECO:0000313" key="2">
    <source>
        <dbReference type="Proteomes" id="UP001519289"/>
    </source>
</evidence>
<accession>A0ABS4JRZ5</accession>
<organism evidence="1 2">
    <name type="scientific">Symbiobacterium terraclitae</name>
    <dbReference type="NCBI Taxonomy" id="557451"/>
    <lineage>
        <taxon>Bacteria</taxon>
        <taxon>Bacillati</taxon>
        <taxon>Bacillota</taxon>
        <taxon>Clostridia</taxon>
        <taxon>Eubacteriales</taxon>
        <taxon>Symbiobacteriaceae</taxon>
        <taxon>Symbiobacterium</taxon>
    </lineage>
</organism>